<dbReference type="InterPro" id="IPR000182">
    <property type="entry name" value="GNAT_dom"/>
</dbReference>
<dbReference type="Proteomes" id="UP000051804">
    <property type="component" value="Unassembled WGS sequence"/>
</dbReference>
<name>A0A0R1JI18_9LACO</name>
<dbReference type="Pfam" id="PF00583">
    <property type="entry name" value="Acetyltransf_1"/>
    <property type="match status" value="1"/>
</dbReference>
<keyword evidence="2" id="KW-0808">Transferase</keyword>
<evidence type="ECO:0000313" key="2">
    <source>
        <dbReference type="EMBL" id="KRK70949.1"/>
    </source>
</evidence>
<protein>
    <submittedName>
        <fullName evidence="2">Acetyltransferase, gnat family</fullName>
    </submittedName>
</protein>
<dbReference type="SUPFAM" id="SSF55729">
    <property type="entry name" value="Acyl-CoA N-acyltransferases (Nat)"/>
    <property type="match status" value="1"/>
</dbReference>
<proteinExistence type="predicted"/>
<feature type="domain" description="N-acetyltransferase" evidence="1">
    <location>
        <begin position="4"/>
        <end position="170"/>
    </location>
</feature>
<dbReference type="PATRIC" id="fig|1291734.4.peg.138"/>
<dbReference type="GO" id="GO:0016747">
    <property type="term" value="F:acyltransferase activity, transferring groups other than amino-acyl groups"/>
    <property type="evidence" value="ECO:0007669"/>
    <property type="project" value="InterPro"/>
</dbReference>
<organism evidence="2 3">
    <name type="scientific">Lacticaseibacillus nasuensis JCM 17158</name>
    <dbReference type="NCBI Taxonomy" id="1291734"/>
    <lineage>
        <taxon>Bacteria</taxon>
        <taxon>Bacillati</taxon>
        <taxon>Bacillota</taxon>
        <taxon>Bacilli</taxon>
        <taxon>Lactobacillales</taxon>
        <taxon>Lactobacillaceae</taxon>
        <taxon>Lacticaseibacillus</taxon>
    </lineage>
</organism>
<comment type="caution">
    <text evidence="2">The sequence shown here is derived from an EMBL/GenBank/DDBJ whole genome shotgun (WGS) entry which is preliminary data.</text>
</comment>
<accession>A0A0R1JI18</accession>
<dbReference type="OrthoDB" id="9796381at2"/>
<sequence>MTKIFVRPGQMADVPAIMEIIEAARAFLGAQHIDQWQGTYPDQAAVEADIKAGTNRLLIVDGQVAGNANLLPGPDPFYHRIDGAGWIGERPYVAIHRFAMSATVRGHGLTRVFLSNLFSEVYAQGYRDVRIDTHAENKIMQHVAESNGFTYRGIVYLDEPVPERMAYQLLLD</sequence>
<dbReference type="Gene3D" id="3.40.630.30">
    <property type="match status" value="1"/>
</dbReference>
<dbReference type="PROSITE" id="PS51186">
    <property type="entry name" value="GNAT"/>
    <property type="match status" value="1"/>
</dbReference>
<dbReference type="EMBL" id="AZDJ01000030">
    <property type="protein sequence ID" value="KRK70949.1"/>
    <property type="molecule type" value="Genomic_DNA"/>
</dbReference>
<dbReference type="STRING" id="1291734.FD02_GL000130"/>
<reference evidence="2 3" key="1">
    <citation type="journal article" date="2015" name="Genome Announc.">
        <title>Expanding the biotechnology potential of lactobacilli through comparative genomics of 213 strains and associated genera.</title>
        <authorList>
            <person name="Sun Z."/>
            <person name="Harris H.M."/>
            <person name="McCann A."/>
            <person name="Guo C."/>
            <person name="Argimon S."/>
            <person name="Zhang W."/>
            <person name="Yang X."/>
            <person name="Jeffery I.B."/>
            <person name="Cooney J.C."/>
            <person name="Kagawa T.F."/>
            <person name="Liu W."/>
            <person name="Song Y."/>
            <person name="Salvetti E."/>
            <person name="Wrobel A."/>
            <person name="Rasinkangas P."/>
            <person name="Parkhill J."/>
            <person name="Rea M.C."/>
            <person name="O'Sullivan O."/>
            <person name="Ritari J."/>
            <person name="Douillard F.P."/>
            <person name="Paul Ross R."/>
            <person name="Yang R."/>
            <person name="Briner A.E."/>
            <person name="Felis G.E."/>
            <person name="de Vos W.M."/>
            <person name="Barrangou R."/>
            <person name="Klaenhammer T.R."/>
            <person name="Caufield P.W."/>
            <person name="Cui Y."/>
            <person name="Zhang H."/>
            <person name="O'Toole P.W."/>
        </authorList>
    </citation>
    <scope>NUCLEOTIDE SEQUENCE [LARGE SCALE GENOMIC DNA]</scope>
    <source>
        <strain evidence="2 3">JCM 17158</strain>
    </source>
</reference>
<evidence type="ECO:0000259" key="1">
    <source>
        <dbReference type="PROSITE" id="PS51186"/>
    </source>
</evidence>
<keyword evidence="3" id="KW-1185">Reference proteome</keyword>
<dbReference type="InterPro" id="IPR016181">
    <property type="entry name" value="Acyl_CoA_acyltransferase"/>
</dbReference>
<dbReference type="AlphaFoldDB" id="A0A0R1JI18"/>
<dbReference type="RefSeq" id="WP_054722839.1">
    <property type="nucleotide sequence ID" value="NZ_AZDJ01000030.1"/>
</dbReference>
<gene>
    <name evidence="2" type="ORF">FD02_GL000130</name>
</gene>
<evidence type="ECO:0000313" key="3">
    <source>
        <dbReference type="Proteomes" id="UP000051804"/>
    </source>
</evidence>